<name>A0A8E2JER0_9PEZI</name>
<evidence type="ECO:0000259" key="3">
    <source>
        <dbReference type="PROSITE" id="PS50048"/>
    </source>
</evidence>
<feature type="compositionally biased region" description="Low complexity" evidence="2">
    <location>
        <begin position="270"/>
        <end position="291"/>
    </location>
</feature>
<evidence type="ECO:0000256" key="1">
    <source>
        <dbReference type="ARBA" id="ARBA00023242"/>
    </source>
</evidence>
<reference evidence="4 5" key="1">
    <citation type="journal article" date="2016" name="Nat. Commun.">
        <title>Ectomycorrhizal ecology is imprinted in the genome of the dominant symbiotic fungus Cenococcum geophilum.</title>
        <authorList>
            <consortium name="DOE Joint Genome Institute"/>
            <person name="Peter M."/>
            <person name="Kohler A."/>
            <person name="Ohm R.A."/>
            <person name="Kuo A."/>
            <person name="Krutzmann J."/>
            <person name="Morin E."/>
            <person name="Arend M."/>
            <person name="Barry K.W."/>
            <person name="Binder M."/>
            <person name="Choi C."/>
            <person name="Clum A."/>
            <person name="Copeland A."/>
            <person name="Grisel N."/>
            <person name="Haridas S."/>
            <person name="Kipfer T."/>
            <person name="LaButti K."/>
            <person name="Lindquist E."/>
            <person name="Lipzen A."/>
            <person name="Maire R."/>
            <person name="Meier B."/>
            <person name="Mihaltcheva S."/>
            <person name="Molinier V."/>
            <person name="Murat C."/>
            <person name="Poggeler S."/>
            <person name="Quandt C.A."/>
            <person name="Sperisen C."/>
            <person name="Tritt A."/>
            <person name="Tisserant E."/>
            <person name="Crous P.W."/>
            <person name="Henrissat B."/>
            <person name="Nehls U."/>
            <person name="Egli S."/>
            <person name="Spatafora J.W."/>
            <person name="Grigoriev I.V."/>
            <person name="Martin F.M."/>
        </authorList>
    </citation>
    <scope>NUCLEOTIDE SEQUENCE [LARGE SCALE GENOMIC DNA]</scope>
    <source>
        <strain evidence="4 5">CBS 459.81</strain>
    </source>
</reference>
<evidence type="ECO:0000313" key="4">
    <source>
        <dbReference type="EMBL" id="OCK79758.1"/>
    </source>
</evidence>
<feature type="compositionally biased region" description="Low complexity" evidence="2">
    <location>
        <begin position="199"/>
        <end position="219"/>
    </location>
</feature>
<feature type="compositionally biased region" description="Pro residues" evidence="2">
    <location>
        <begin position="74"/>
        <end position="89"/>
    </location>
</feature>
<dbReference type="EMBL" id="KV744989">
    <property type="protein sequence ID" value="OCK79758.1"/>
    <property type="molecule type" value="Genomic_DNA"/>
</dbReference>
<feature type="domain" description="Zn(2)-C6 fungal-type" evidence="3">
    <location>
        <begin position="106"/>
        <end position="140"/>
    </location>
</feature>
<organism evidence="4 5">
    <name type="scientific">Lepidopterella palustris CBS 459.81</name>
    <dbReference type="NCBI Taxonomy" id="1314670"/>
    <lineage>
        <taxon>Eukaryota</taxon>
        <taxon>Fungi</taxon>
        <taxon>Dikarya</taxon>
        <taxon>Ascomycota</taxon>
        <taxon>Pezizomycotina</taxon>
        <taxon>Dothideomycetes</taxon>
        <taxon>Pleosporomycetidae</taxon>
        <taxon>Mytilinidiales</taxon>
        <taxon>Argynnaceae</taxon>
        <taxon>Lepidopterella</taxon>
    </lineage>
</organism>
<keyword evidence="1" id="KW-0539">Nucleus</keyword>
<dbReference type="InterPro" id="IPR036864">
    <property type="entry name" value="Zn2-C6_fun-type_DNA-bd_sf"/>
</dbReference>
<keyword evidence="5" id="KW-1185">Reference proteome</keyword>
<feature type="compositionally biased region" description="Low complexity" evidence="2">
    <location>
        <begin position="299"/>
        <end position="317"/>
    </location>
</feature>
<dbReference type="GO" id="GO:0008270">
    <property type="term" value="F:zinc ion binding"/>
    <property type="evidence" value="ECO:0007669"/>
    <property type="project" value="InterPro"/>
</dbReference>
<dbReference type="Gene3D" id="4.10.240.10">
    <property type="entry name" value="Zn(2)-C6 fungal-type DNA-binding domain"/>
    <property type="match status" value="1"/>
</dbReference>
<sequence>MFPHRPGGPGQHPSHWNSQPPNSSQPPNGTYRPPSSHIPTSLPPPPTEPRPDMASLQPQPQGYRLPAPHEWNHAPPPPDPYRQGPPPPHMGYAQQQPAPRQRTAIACRYCRRRKIRCSGFEASEDGRCTNCVRFTQDCIFTPVSAQTQAFVPAHAVWRTGGQAPPLFGAFGQPLNAASHPQEAYAPPRQQGYPLPSPTGPYSAPAPAYASASASASGGAYDDRNSRDAQNSRRRRRSDPHTATLPPPNPALASQLAAHRGSGLEYTYPDPTALTPAAVSPASSSASYNSAPHQPPHPQPYYSTQPPRRSSPQSAYSYDPSRTSSSPHTQGAPSTPGTAPYPSFPVDSSLRPIPARSDGRTPPPPTSQPSSRPGMRITDIVSDNAGRSSTDSDMLNALNRRPM</sequence>
<dbReference type="Pfam" id="PF00172">
    <property type="entry name" value="Zn_clus"/>
    <property type="match status" value="1"/>
</dbReference>
<evidence type="ECO:0000256" key="2">
    <source>
        <dbReference type="SAM" id="MobiDB-lite"/>
    </source>
</evidence>
<dbReference type="CDD" id="cd00067">
    <property type="entry name" value="GAL4"/>
    <property type="match status" value="1"/>
</dbReference>
<proteinExistence type="predicted"/>
<feature type="compositionally biased region" description="Polar residues" evidence="2">
    <location>
        <begin position="319"/>
        <end position="336"/>
    </location>
</feature>
<evidence type="ECO:0000313" key="5">
    <source>
        <dbReference type="Proteomes" id="UP000250266"/>
    </source>
</evidence>
<dbReference type="GO" id="GO:0000981">
    <property type="term" value="F:DNA-binding transcription factor activity, RNA polymerase II-specific"/>
    <property type="evidence" value="ECO:0007669"/>
    <property type="project" value="InterPro"/>
</dbReference>
<feature type="compositionally biased region" description="Low complexity" evidence="2">
    <location>
        <begin position="17"/>
        <end position="40"/>
    </location>
</feature>
<dbReference type="PROSITE" id="PS00463">
    <property type="entry name" value="ZN2_CY6_FUNGAL_1"/>
    <property type="match status" value="1"/>
</dbReference>
<accession>A0A8E2JER0</accession>
<dbReference type="Proteomes" id="UP000250266">
    <property type="component" value="Unassembled WGS sequence"/>
</dbReference>
<feature type="compositionally biased region" description="Basic and acidic residues" evidence="2">
    <location>
        <begin position="220"/>
        <end position="230"/>
    </location>
</feature>
<feature type="region of interest" description="Disordered" evidence="2">
    <location>
        <begin position="1"/>
        <end position="99"/>
    </location>
</feature>
<dbReference type="SUPFAM" id="SSF57701">
    <property type="entry name" value="Zn2/Cys6 DNA-binding domain"/>
    <property type="match status" value="1"/>
</dbReference>
<dbReference type="SMART" id="SM00066">
    <property type="entry name" value="GAL4"/>
    <property type="match status" value="1"/>
</dbReference>
<gene>
    <name evidence="4" type="ORF">K432DRAFT_405294</name>
</gene>
<protein>
    <recommendedName>
        <fullName evidence="3">Zn(2)-C6 fungal-type domain-containing protein</fullName>
    </recommendedName>
</protein>
<dbReference type="AlphaFoldDB" id="A0A8E2JER0"/>
<dbReference type="PROSITE" id="PS50048">
    <property type="entry name" value="ZN2_CY6_FUNGAL_2"/>
    <property type="match status" value="1"/>
</dbReference>
<feature type="region of interest" description="Disordered" evidence="2">
    <location>
        <begin position="171"/>
        <end position="402"/>
    </location>
</feature>
<dbReference type="InterPro" id="IPR001138">
    <property type="entry name" value="Zn2Cys6_DnaBD"/>
</dbReference>
<dbReference type="OrthoDB" id="5401558at2759"/>